<keyword evidence="1" id="KW-0472">Membrane</keyword>
<evidence type="ECO:0008006" key="3">
    <source>
        <dbReference type="Google" id="ProtNLM"/>
    </source>
</evidence>
<protein>
    <recommendedName>
        <fullName evidence="3">DUF4220 domain-containing protein</fullName>
    </recommendedName>
</protein>
<keyword evidence="1" id="KW-0812">Transmembrane</keyword>
<evidence type="ECO:0000256" key="1">
    <source>
        <dbReference type="SAM" id="Phobius"/>
    </source>
</evidence>
<dbReference type="PANTHER" id="PTHR31325">
    <property type="entry name" value="OS01G0798800 PROTEIN-RELATED"/>
    <property type="match status" value="1"/>
</dbReference>
<organism evidence="2">
    <name type="scientific">Saccharum hybrid cultivar R570</name>
    <dbReference type="NCBI Taxonomy" id="131158"/>
    <lineage>
        <taxon>Eukaryota</taxon>
        <taxon>Viridiplantae</taxon>
        <taxon>Streptophyta</taxon>
        <taxon>Embryophyta</taxon>
        <taxon>Tracheophyta</taxon>
        <taxon>Spermatophyta</taxon>
        <taxon>Magnoliopsida</taxon>
        <taxon>Liliopsida</taxon>
        <taxon>Poales</taxon>
        <taxon>Poaceae</taxon>
        <taxon>PACMAD clade</taxon>
        <taxon>Panicoideae</taxon>
        <taxon>Andropogonodae</taxon>
        <taxon>Andropogoneae</taxon>
        <taxon>Saccharinae</taxon>
        <taxon>Saccharum</taxon>
        <taxon>Saccharum officinarum species complex</taxon>
    </lineage>
</organism>
<dbReference type="EMBL" id="KF184759">
    <property type="protein sequence ID" value="AGT17155.1"/>
    <property type="molecule type" value="Genomic_DNA"/>
</dbReference>
<feature type="transmembrane region" description="Helical" evidence="1">
    <location>
        <begin position="52"/>
        <end position="72"/>
    </location>
</feature>
<gene>
    <name evidence="2" type="ORF">SHCRBa_015_H09_F_40</name>
</gene>
<reference evidence="2" key="1">
    <citation type="submission" date="2013-05" db="EMBL/GenBank/DDBJ databases">
        <title>Building the sugarcane genome for biotechnology and identifying evolutionary trends.</title>
        <authorList>
            <person name="De Setta N."/>
            <person name="Monteiro-Vitorello C.B."/>
            <person name="Metcalfe C.J."/>
            <person name="Cruz G.M.Q."/>
            <person name="Del Bem L.E."/>
            <person name="Vicentini R."/>
            <person name="Nogueira F.T.S."/>
            <person name="Campos R.A."/>
            <person name="Nunes S.L."/>
            <person name="Turrini P.C.G."/>
            <person name="Vieira A.P."/>
            <person name="Cruz E.A.O."/>
            <person name="Correa T.C.S."/>
            <person name="Hotta C.T."/>
            <person name="de Mello-Varani A."/>
            <person name="Vautrin S."/>
            <person name="Trindade A.S."/>
            <person name="Vilela M.M."/>
            <person name="Horta C.L."/>
            <person name="Sato P.M."/>
            <person name="de Andrade R.F."/>
            <person name="Nishiyama M.Y."/>
            <person name="Cardoso-Silva C.B."/>
            <person name="Scortecci K.C."/>
            <person name="Garcia A.A.F."/>
            <person name="Carneiro M.S."/>
            <person name="Kim C."/>
            <person name="Paterson A.H."/>
            <person name="Berges H."/>
            <person name="D'Hont A."/>
            <person name="de-Souza A.P."/>
            <person name="Souza G.M."/>
            <person name="Vincentz M."/>
            <person name="Kitajima J.P."/>
            <person name="Van Sluys M.-A."/>
        </authorList>
    </citation>
    <scope>NUCLEOTIDE SEQUENCE</scope>
</reference>
<dbReference type="AlphaFoldDB" id="A0A059Q284"/>
<feature type="transmembrane region" description="Helical" evidence="1">
    <location>
        <begin position="20"/>
        <end position="40"/>
    </location>
</feature>
<name>A0A059Q284_9POAL</name>
<proteinExistence type="predicted"/>
<dbReference type="InterPro" id="IPR007658">
    <property type="entry name" value="DUF594"/>
</dbReference>
<sequence length="264" mass="29409">MGIKNSTTALVQSWGSTQGHLVRVEFLVLFSAFIWILVELLGSRRRRHSHEFFRFLVWAVYTLFTVLGPYTVGLLQDGLFHDQTFVLWGAILLLIQDPLTGSDNYHVSKTLSNYCAYLVPFVPDMLPGHGYDTQRIFDAVVMEARGSLTGCDTVSSRCEKLMMMVLPSTSSCNILELGGRLGRELRGVVPEARRWKVLADFWADFILFLAPSSNVDIHTEMLAAGREFMTHLWALLTHAGILELPSNADSVGGNHGTPAHDSPV</sequence>
<accession>A0A059Q284</accession>
<keyword evidence="1" id="KW-1133">Transmembrane helix</keyword>
<evidence type="ECO:0000313" key="2">
    <source>
        <dbReference type="EMBL" id="AGT17155.1"/>
    </source>
</evidence>
<dbReference type="Pfam" id="PF04578">
    <property type="entry name" value="DUF594"/>
    <property type="match status" value="1"/>
</dbReference>